<gene>
    <name evidence="3" type="ORF">R3P38DRAFT_3217704</name>
    <name evidence="2" type="ORF">R3P38DRAFT_3246992</name>
</gene>
<evidence type="ECO:0000313" key="4">
    <source>
        <dbReference type="Proteomes" id="UP001362999"/>
    </source>
</evidence>
<sequence>MPKATAPPPTRTSVSAFESQPAGPPQWLRNATKAMQEKWRHDKFTVIQRRKVSPASTQEWRLKCLDCPGKLYTPGPGETLANYEIHLRNRLHRRRVNERVRREPVRSKL</sequence>
<dbReference type="AlphaFoldDB" id="A0AAW0A494"/>
<evidence type="ECO:0000313" key="3">
    <source>
        <dbReference type="EMBL" id="KAK7001008.1"/>
    </source>
</evidence>
<keyword evidence="4" id="KW-1185">Reference proteome</keyword>
<dbReference type="EMBL" id="JAWWNJ010000303">
    <property type="protein sequence ID" value="KAK6964754.1"/>
    <property type="molecule type" value="Genomic_DNA"/>
</dbReference>
<protein>
    <submittedName>
        <fullName evidence="3">Uncharacterized protein</fullName>
    </submittedName>
</protein>
<name>A0AAW0A494_9AGAR</name>
<organism evidence="3 4">
    <name type="scientific">Favolaschia claudopus</name>
    <dbReference type="NCBI Taxonomy" id="2862362"/>
    <lineage>
        <taxon>Eukaryota</taxon>
        <taxon>Fungi</taxon>
        <taxon>Dikarya</taxon>
        <taxon>Basidiomycota</taxon>
        <taxon>Agaricomycotina</taxon>
        <taxon>Agaricomycetes</taxon>
        <taxon>Agaricomycetidae</taxon>
        <taxon>Agaricales</taxon>
        <taxon>Marasmiineae</taxon>
        <taxon>Mycenaceae</taxon>
        <taxon>Favolaschia</taxon>
    </lineage>
</organism>
<dbReference type="Proteomes" id="UP001362999">
    <property type="component" value="Unassembled WGS sequence"/>
</dbReference>
<evidence type="ECO:0000313" key="2">
    <source>
        <dbReference type="EMBL" id="KAK6964754.1"/>
    </source>
</evidence>
<comment type="caution">
    <text evidence="3">The sequence shown here is derived from an EMBL/GenBank/DDBJ whole genome shotgun (WGS) entry which is preliminary data.</text>
</comment>
<evidence type="ECO:0000256" key="1">
    <source>
        <dbReference type="SAM" id="MobiDB-lite"/>
    </source>
</evidence>
<reference evidence="3 4" key="1">
    <citation type="journal article" date="2024" name="J Genomics">
        <title>Draft genome sequencing and assembly of Favolaschia claudopus CIRM-BRFM 2984 isolated from oak limbs.</title>
        <authorList>
            <person name="Navarro D."/>
            <person name="Drula E."/>
            <person name="Chaduli D."/>
            <person name="Cazenave R."/>
            <person name="Ahrendt S."/>
            <person name="Wang J."/>
            <person name="Lipzen A."/>
            <person name="Daum C."/>
            <person name="Barry K."/>
            <person name="Grigoriev I.V."/>
            <person name="Favel A."/>
            <person name="Rosso M.N."/>
            <person name="Martin F."/>
        </authorList>
    </citation>
    <scope>NUCLEOTIDE SEQUENCE [LARGE SCALE GENOMIC DNA]</scope>
    <source>
        <strain evidence="3 4">CIRM-BRFM 2984</strain>
    </source>
</reference>
<accession>A0AAW0A494</accession>
<feature type="compositionally biased region" description="Pro residues" evidence="1">
    <location>
        <begin position="1"/>
        <end position="10"/>
    </location>
</feature>
<feature type="region of interest" description="Disordered" evidence="1">
    <location>
        <begin position="1"/>
        <end position="26"/>
    </location>
</feature>
<dbReference type="EMBL" id="JAWWNJ010000085">
    <property type="protein sequence ID" value="KAK7001008.1"/>
    <property type="molecule type" value="Genomic_DNA"/>
</dbReference>
<proteinExistence type="predicted"/>